<reference evidence="8" key="1">
    <citation type="journal article" date="2014" name="Int. J. Syst. Evol. Microbiol.">
        <title>Complete genome sequence of Corynebacterium casei LMG S-19264T (=DSM 44701T), isolated from a smear-ripened cheese.</title>
        <authorList>
            <consortium name="US DOE Joint Genome Institute (JGI-PGF)"/>
            <person name="Walter F."/>
            <person name="Albersmeier A."/>
            <person name="Kalinowski J."/>
            <person name="Ruckert C."/>
        </authorList>
    </citation>
    <scope>NUCLEOTIDE SEQUENCE</scope>
    <source>
        <strain evidence="8">CGMCC 1.12726</strain>
    </source>
</reference>
<feature type="domain" description="EamA" evidence="7">
    <location>
        <begin position="163"/>
        <end position="299"/>
    </location>
</feature>
<dbReference type="Proteomes" id="UP000632858">
    <property type="component" value="Unassembled WGS sequence"/>
</dbReference>
<feature type="transmembrane region" description="Helical" evidence="6">
    <location>
        <begin position="36"/>
        <end position="56"/>
    </location>
</feature>
<name>A0A917FQJ4_9GAMM</name>
<dbReference type="AlphaFoldDB" id="A0A917FQJ4"/>
<accession>A0A917FQJ4</accession>
<evidence type="ECO:0000256" key="2">
    <source>
        <dbReference type="ARBA" id="ARBA00007362"/>
    </source>
</evidence>
<feature type="transmembrane region" description="Helical" evidence="6">
    <location>
        <begin position="285"/>
        <end position="304"/>
    </location>
</feature>
<evidence type="ECO:0000256" key="3">
    <source>
        <dbReference type="ARBA" id="ARBA00022692"/>
    </source>
</evidence>
<reference evidence="8" key="2">
    <citation type="submission" date="2020-09" db="EMBL/GenBank/DDBJ databases">
        <authorList>
            <person name="Sun Q."/>
            <person name="Zhou Y."/>
        </authorList>
    </citation>
    <scope>NUCLEOTIDE SEQUENCE</scope>
    <source>
        <strain evidence="8">CGMCC 1.12726</strain>
    </source>
</reference>
<evidence type="ECO:0000256" key="5">
    <source>
        <dbReference type="ARBA" id="ARBA00023136"/>
    </source>
</evidence>
<proteinExistence type="inferred from homology"/>
<keyword evidence="3 6" id="KW-0812">Transmembrane</keyword>
<evidence type="ECO:0000256" key="6">
    <source>
        <dbReference type="SAM" id="Phobius"/>
    </source>
</evidence>
<feature type="transmembrane region" description="Helical" evidence="6">
    <location>
        <begin position="192"/>
        <end position="209"/>
    </location>
</feature>
<evidence type="ECO:0000313" key="9">
    <source>
        <dbReference type="Proteomes" id="UP000632858"/>
    </source>
</evidence>
<keyword evidence="4 6" id="KW-1133">Transmembrane helix</keyword>
<evidence type="ECO:0000256" key="4">
    <source>
        <dbReference type="ARBA" id="ARBA00022989"/>
    </source>
</evidence>
<feature type="transmembrane region" description="Helical" evidence="6">
    <location>
        <begin position="106"/>
        <end position="123"/>
    </location>
</feature>
<feature type="transmembrane region" description="Helical" evidence="6">
    <location>
        <begin position="221"/>
        <end position="239"/>
    </location>
</feature>
<dbReference type="InterPro" id="IPR000620">
    <property type="entry name" value="EamA_dom"/>
</dbReference>
<dbReference type="PANTHER" id="PTHR32322:SF2">
    <property type="entry name" value="EAMA DOMAIN-CONTAINING PROTEIN"/>
    <property type="match status" value="1"/>
</dbReference>
<keyword evidence="9" id="KW-1185">Reference proteome</keyword>
<dbReference type="SUPFAM" id="SSF103481">
    <property type="entry name" value="Multidrug resistance efflux transporter EmrE"/>
    <property type="match status" value="1"/>
</dbReference>
<feature type="transmembrane region" description="Helical" evidence="6">
    <location>
        <begin position="76"/>
        <end position="94"/>
    </location>
</feature>
<dbReference type="InterPro" id="IPR037185">
    <property type="entry name" value="EmrE-like"/>
</dbReference>
<sequence>MLHQASGQWKLGLMLALVTAACWATLPVALKLSLQVIDPLTLTWFRFAFAAVFMLLWLGRKRQLAPIAALGGRHRILLVAATVLLVGNYVGYILGVQYTSPGNAQLLIQLAPLLMAVGGVLIFKEHFLPGQWLGLAIIVLGLGLFFRDQLIGGFVSGDAYLLGSAIVALAALSWAAYALIQKQLLMRLSSQQVLTAIYVVSALMLWPLAHPSALAGLDALHWGLLLFCALNTLVAYGAFAEALEHWQASRVSAVLATTPLLCLLAVAAVHALWPSVIAPEHVSAVGFAGAALVVVGSALSSLLGQSKPES</sequence>
<dbReference type="Pfam" id="PF00892">
    <property type="entry name" value="EamA"/>
    <property type="match status" value="2"/>
</dbReference>
<evidence type="ECO:0000256" key="1">
    <source>
        <dbReference type="ARBA" id="ARBA00004141"/>
    </source>
</evidence>
<feature type="transmembrane region" description="Helical" evidence="6">
    <location>
        <begin position="159"/>
        <end position="180"/>
    </location>
</feature>
<feature type="domain" description="EamA" evidence="7">
    <location>
        <begin position="11"/>
        <end position="146"/>
    </location>
</feature>
<feature type="transmembrane region" description="Helical" evidence="6">
    <location>
        <begin position="251"/>
        <end position="273"/>
    </location>
</feature>
<evidence type="ECO:0000313" key="8">
    <source>
        <dbReference type="EMBL" id="GGF95014.1"/>
    </source>
</evidence>
<keyword evidence="5 6" id="KW-0472">Membrane</keyword>
<evidence type="ECO:0000259" key="7">
    <source>
        <dbReference type="Pfam" id="PF00892"/>
    </source>
</evidence>
<dbReference type="EMBL" id="BMFO01000003">
    <property type="protein sequence ID" value="GGF95014.1"/>
    <property type="molecule type" value="Genomic_DNA"/>
</dbReference>
<dbReference type="PANTHER" id="PTHR32322">
    <property type="entry name" value="INNER MEMBRANE TRANSPORTER"/>
    <property type="match status" value="1"/>
</dbReference>
<organism evidence="8 9">
    <name type="scientific">Arenimonas maotaiensis</name>
    <dbReference type="NCBI Taxonomy" id="1446479"/>
    <lineage>
        <taxon>Bacteria</taxon>
        <taxon>Pseudomonadati</taxon>
        <taxon>Pseudomonadota</taxon>
        <taxon>Gammaproteobacteria</taxon>
        <taxon>Lysobacterales</taxon>
        <taxon>Lysobacteraceae</taxon>
        <taxon>Arenimonas</taxon>
    </lineage>
</organism>
<protein>
    <recommendedName>
        <fullName evidence="7">EamA domain-containing protein</fullName>
    </recommendedName>
</protein>
<comment type="subcellular location">
    <subcellularLocation>
        <location evidence="1">Membrane</location>
        <topology evidence="1">Multi-pass membrane protein</topology>
    </subcellularLocation>
</comment>
<comment type="caution">
    <text evidence="8">The sequence shown here is derived from an EMBL/GenBank/DDBJ whole genome shotgun (WGS) entry which is preliminary data.</text>
</comment>
<feature type="transmembrane region" description="Helical" evidence="6">
    <location>
        <begin position="12"/>
        <end position="30"/>
    </location>
</feature>
<feature type="transmembrane region" description="Helical" evidence="6">
    <location>
        <begin position="130"/>
        <end position="147"/>
    </location>
</feature>
<dbReference type="RefSeq" id="WP_188449709.1">
    <property type="nucleotide sequence ID" value="NZ_BMFO01000003.1"/>
</dbReference>
<dbReference type="InterPro" id="IPR050638">
    <property type="entry name" value="AA-Vitamin_Transporters"/>
</dbReference>
<dbReference type="GO" id="GO:0016020">
    <property type="term" value="C:membrane"/>
    <property type="evidence" value="ECO:0007669"/>
    <property type="project" value="UniProtKB-SubCell"/>
</dbReference>
<gene>
    <name evidence="8" type="ORF">GCM10010960_15910</name>
</gene>
<comment type="similarity">
    <text evidence="2">Belongs to the EamA transporter family.</text>
</comment>